<dbReference type="SUPFAM" id="SSF55383">
    <property type="entry name" value="Copper amine oxidase, domain N"/>
    <property type="match status" value="1"/>
</dbReference>
<dbReference type="PATRIC" id="fig|33935.3.peg.1723"/>
<evidence type="ECO:0000256" key="1">
    <source>
        <dbReference type="SAM" id="SignalP"/>
    </source>
</evidence>
<feature type="domain" description="Copper amine oxidase-like N-terminal" evidence="2">
    <location>
        <begin position="54"/>
        <end position="157"/>
    </location>
</feature>
<evidence type="ECO:0000313" key="4">
    <source>
        <dbReference type="Proteomes" id="UP000037977"/>
    </source>
</evidence>
<proteinExistence type="predicted"/>
<dbReference type="OrthoDB" id="2379109at2"/>
<protein>
    <recommendedName>
        <fullName evidence="2">Copper amine oxidase-like N-terminal domain-containing protein</fullName>
    </recommendedName>
</protein>
<dbReference type="Gene3D" id="3.30.457.10">
    <property type="entry name" value="Copper amine oxidase-like, N-terminal domain"/>
    <property type="match status" value="1"/>
</dbReference>
<dbReference type="AlphaFoldDB" id="A0A0M9DGP4"/>
<evidence type="ECO:0000313" key="3">
    <source>
        <dbReference type="EMBL" id="KOY80519.1"/>
    </source>
</evidence>
<evidence type="ECO:0000259" key="2">
    <source>
        <dbReference type="Pfam" id="PF07833"/>
    </source>
</evidence>
<sequence length="375" mass="42674">MKKRLTTVLTFVLFFAFGYTAQAENLTDYYADVTEKDVKNSIILSLDSSKAFVNGHMTSAVQPIAKDGRTLVPLRFIAEGFGAKVDFNTKNQAITIKSTTKTITLKLGDKVLTVNGKTIQMDIAASLSNHSTYIPLRYIGEAFDKKVVYLNNAYHLIIIREPHATALENLNLIRACELLYQGKPIVYSDRFMAVIKENGQLFSSDNFYDFEPFNYQEFAEDKNTVRLGGIWLKTAMDNFYLHYAHATTQEFILYHVDGEKLTRVAIEKAPIKAVKMYGNNVYYVTQYMRGILDAHETSNLKVATLKNEQWGSDYLGKPGFYYVFDTEGKAHDWTISEQGIETFGYQRFGGSAEERKATFGHYRIDLNGHHHELVN</sequence>
<accession>A0A0M9DGP4</accession>
<dbReference type="STRING" id="33935.ADM90_14985"/>
<feature type="signal peptide" evidence="1">
    <location>
        <begin position="1"/>
        <end position="23"/>
    </location>
</feature>
<dbReference type="Proteomes" id="UP000037977">
    <property type="component" value="Unassembled WGS sequence"/>
</dbReference>
<name>A0A0M9DGP4_9BACI</name>
<gene>
    <name evidence="3" type="ORF">ADM90_14985</name>
</gene>
<dbReference type="EMBL" id="LGCI01000010">
    <property type="protein sequence ID" value="KOY80519.1"/>
    <property type="molecule type" value="Genomic_DNA"/>
</dbReference>
<dbReference type="RefSeq" id="WP_053995761.1">
    <property type="nucleotide sequence ID" value="NZ_CP065643.1"/>
</dbReference>
<comment type="caution">
    <text evidence="3">The sequence shown here is derived from an EMBL/GenBank/DDBJ whole genome shotgun (WGS) entry which is preliminary data.</text>
</comment>
<reference evidence="3 4" key="1">
    <citation type="submission" date="2015-07" db="EMBL/GenBank/DDBJ databases">
        <title>Genome sequencing project for genomic taxonomy and phylogenomics of Bacillus-like bacteria.</title>
        <authorList>
            <person name="Liu B."/>
            <person name="Wang J."/>
            <person name="Zhu Y."/>
            <person name="Liu G."/>
            <person name="Chen Q."/>
            <person name="Chen Z."/>
            <person name="Che J."/>
            <person name="Ge C."/>
            <person name="Shi H."/>
            <person name="Pan Z."/>
            <person name="Liu X."/>
        </authorList>
    </citation>
    <scope>NUCLEOTIDE SEQUENCE [LARGE SCALE GENOMIC DNA]</scope>
    <source>
        <strain evidence="3 4">DSM 54</strain>
    </source>
</reference>
<organism evidence="3 4">
    <name type="scientific">Lysinibacillus macroides</name>
    <dbReference type="NCBI Taxonomy" id="33935"/>
    <lineage>
        <taxon>Bacteria</taxon>
        <taxon>Bacillati</taxon>
        <taxon>Bacillota</taxon>
        <taxon>Bacilli</taxon>
        <taxon>Bacillales</taxon>
        <taxon>Bacillaceae</taxon>
        <taxon>Lysinibacillus</taxon>
    </lineage>
</organism>
<dbReference type="InterPro" id="IPR012854">
    <property type="entry name" value="Cu_amine_oxidase-like_N"/>
</dbReference>
<feature type="chain" id="PRO_5005833961" description="Copper amine oxidase-like N-terminal domain-containing protein" evidence="1">
    <location>
        <begin position="24"/>
        <end position="375"/>
    </location>
</feature>
<dbReference type="InterPro" id="IPR036582">
    <property type="entry name" value="Mao_N_sf"/>
</dbReference>
<keyword evidence="4" id="KW-1185">Reference proteome</keyword>
<dbReference type="Pfam" id="PF07833">
    <property type="entry name" value="Cu_amine_oxidN1"/>
    <property type="match status" value="1"/>
</dbReference>
<keyword evidence="1" id="KW-0732">Signal</keyword>